<gene>
    <name evidence="1" type="ORF">M408DRAFT_327718</name>
</gene>
<dbReference type="HOGENOM" id="CLU_3051897_0_0_1"/>
<accession>A0A0C2XRK3</accession>
<name>A0A0C2XRK3_SERVB</name>
<evidence type="ECO:0000313" key="2">
    <source>
        <dbReference type="Proteomes" id="UP000054097"/>
    </source>
</evidence>
<dbReference type="EMBL" id="KN824282">
    <property type="protein sequence ID" value="KIM31542.1"/>
    <property type="molecule type" value="Genomic_DNA"/>
</dbReference>
<evidence type="ECO:0000313" key="1">
    <source>
        <dbReference type="EMBL" id="KIM31542.1"/>
    </source>
</evidence>
<organism evidence="1 2">
    <name type="scientific">Serendipita vermifera MAFF 305830</name>
    <dbReference type="NCBI Taxonomy" id="933852"/>
    <lineage>
        <taxon>Eukaryota</taxon>
        <taxon>Fungi</taxon>
        <taxon>Dikarya</taxon>
        <taxon>Basidiomycota</taxon>
        <taxon>Agaricomycotina</taxon>
        <taxon>Agaricomycetes</taxon>
        <taxon>Sebacinales</taxon>
        <taxon>Serendipitaceae</taxon>
        <taxon>Serendipita</taxon>
    </lineage>
</organism>
<reference evidence="2" key="2">
    <citation type="submission" date="2015-01" db="EMBL/GenBank/DDBJ databases">
        <title>Evolutionary Origins and Diversification of the Mycorrhizal Mutualists.</title>
        <authorList>
            <consortium name="DOE Joint Genome Institute"/>
            <consortium name="Mycorrhizal Genomics Consortium"/>
            <person name="Kohler A."/>
            <person name="Kuo A."/>
            <person name="Nagy L.G."/>
            <person name="Floudas D."/>
            <person name="Copeland A."/>
            <person name="Barry K.W."/>
            <person name="Cichocki N."/>
            <person name="Veneault-Fourrey C."/>
            <person name="LaButti K."/>
            <person name="Lindquist E.A."/>
            <person name="Lipzen A."/>
            <person name="Lundell T."/>
            <person name="Morin E."/>
            <person name="Murat C."/>
            <person name="Riley R."/>
            <person name="Ohm R."/>
            <person name="Sun H."/>
            <person name="Tunlid A."/>
            <person name="Henrissat B."/>
            <person name="Grigoriev I.V."/>
            <person name="Hibbett D.S."/>
            <person name="Martin F."/>
        </authorList>
    </citation>
    <scope>NUCLEOTIDE SEQUENCE [LARGE SCALE GENOMIC DNA]</scope>
    <source>
        <strain evidence="2">MAFF 305830</strain>
    </source>
</reference>
<proteinExistence type="predicted"/>
<protein>
    <submittedName>
        <fullName evidence="1">Uncharacterized protein</fullName>
    </submittedName>
</protein>
<sequence>MYTTTRSGLPLSKRKCVSAGASGAQPHHLLTYGWLHSCQQEHKNGKLAKNVARE</sequence>
<dbReference type="Proteomes" id="UP000054097">
    <property type="component" value="Unassembled WGS sequence"/>
</dbReference>
<reference evidence="1 2" key="1">
    <citation type="submission" date="2014-04" db="EMBL/GenBank/DDBJ databases">
        <authorList>
            <consortium name="DOE Joint Genome Institute"/>
            <person name="Kuo A."/>
            <person name="Zuccaro A."/>
            <person name="Kohler A."/>
            <person name="Nagy L.G."/>
            <person name="Floudas D."/>
            <person name="Copeland A."/>
            <person name="Barry K.W."/>
            <person name="Cichocki N."/>
            <person name="Veneault-Fourrey C."/>
            <person name="LaButti K."/>
            <person name="Lindquist E.A."/>
            <person name="Lipzen A."/>
            <person name="Lundell T."/>
            <person name="Morin E."/>
            <person name="Murat C."/>
            <person name="Sun H."/>
            <person name="Tunlid A."/>
            <person name="Henrissat B."/>
            <person name="Grigoriev I.V."/>
            <person name="Hibbett D.S."/>
            <person name="Martin F."/>
            <person name="Nordberg H.P."/>
            <person name="Cantor M.N."/>
            <person name="Hua S.X."/>
        </authorList>
    </citation>
    <scope>NUCLEOTIDE SEQUENCE [LARGE SCALE GENOMIC DNA]</scope>
    <source>
        <strain evidence="1 2">MAFF 305830</strain>
    </source>
</reference>
<keyword evidence="2" id="KW-1185">Reference proteome</keyword>
<dbReference type="AlphaFoldDB" id="A0A0C2XRK3"/>